<gene>
    <name evidence="2" type="ORF">DFA_05023</name>
</gene>
<dbReference type="GeneID" id="14875089"/>
<dbReference type="Proteomes" id="UP000007797">
    <property type="component" value="Unassembled WGS sequence"/>
</dbReference>
<protein>
    <submittedName>
        <fullName evidence="2">Uncharacterized protein</fullName>
    </submittedName>
</protein>
<evidence type="ECO:0000256" key="1">
    <source>
        <dbReference type="SAM" id="MobiDB-lite"/>
    </source>
</evidence>
<evidence type="ECO:0000313" key="2">
    <source>
        <dbReference type="EMBL" id="EGG22893.1"/>
    </source>
</evidence>
<evidence type="ECO:0000313" key="3">
    <source>
        <dbReference type="Proteomes" id="UP000007797"/>
    </source>
</evidence>
<dbReference type="KEGG" id="dfa:DFA_05023"/>
<feature type="compositionally biased region" description="Low complexity" evidence="1">
    <location>
        <begin position="69"/>
        <end position="105"/>
    </location>
</feature>
<dbReference type="Pfam" id="PF08520">
    <property type="entry name" value="Mitofissin"/>
    <property type="match status" value="1"/>
</dbReference>
<reference evidence="3" key="1">
    <citation type="journal article" date="2011" name="Genome Res.">
        <title>Phylogeny-wide analysis of social amoeba genomes highlights ancient origins for complex intercellular communication.</title>
        <authorList>
            <person name="Heidel A.J."/>
            <person name="Lawal H.M."/>
            <person name="Felder M."/>
            <person name="Schilde C."/>
            <person name="Helps N.R."/>
            <person name="Tunggal B."/>
            <person name="Rivero F."/>
            <person name="John U."/>
            <person name="Schleicher M."/>
            <person name="Eichinger L."/>
            <person name="Platzer M."/>
            <person name="Noegel A.A."/>
            <person name="Schaap P."/>
            <person name="Gloeckner G."/>
        </authorList>
    </citation>
    <scope>NUCLEOTIDE SEQUENCE [LARGE SCALE GENOMIC DNA]</scope>
    <source>
        <strain evidence="3">SH3</strain>
    </source>
</reference>
<dbReference type="PANTHER" id="PTHR28075">
    <property type="entry name" value="CHROMOSOME 16, WHOLE GENOME SHOTGUN SEQUENCE"/>
    <property type="match status" value="1"/>
</dbReference>
<dbReference type="OrthoDB" id="16824at2759"/>
<dbReference type="RefSeq" id="XP_004360744.1">
    <property type="nucleotide sequence ID" value="XM_004360687.1"/>
</dbReference>
<keyword evidence="3" id="KW-1185">Reference proteome</keyword>
<organism evidence="2 3">
    <name type="scientific">Cavenderia fasciculata</name>
    <name type="common">Slime mold</name>
    <name type="synonym">Dictyostelium fasciculatum</name>
    <dbReference type="NCBI Taxonomy" id="261658"/>
    <lineage>
        <taxon>Eukaryota</taxon>
        <taxon>Amoebozoa</taxon>
        <taxon>Evosea</taxon>
        <taxon>Eumycetozoa</taxon>
        <taxon>Dictyostelia</taxon>
        <taxon>Acytosteliales</taxon>
        <taxon>Cavenderiaceae</taxon>
        <taxon>Cavenderia</taxon>
    </lineage>
</organism>
<name>F4PN00_CACFS</name>
<dbReference type="InterPro" id="IPR013726">
    <property type="entry name" value="Mitofissin"/>
</dbReference>
<proteinExistence type="predicted"/>
<dbReference type="EMBL" id="GL883008">
    <property type="protein sequence ID" value="EGG22893.1"/>
    <property type="molecule type" value="Genomic_DNA"/>
</dbReference>
<feature type="region of interest" description="Disordered" evidence="1">
    <location>
        <begin position="69"/>
        <end position="113"/>
    </location>
</feature>
<dbReference type="AlphaFoldDB" id="F4PN00"/>
<accession>F4PN00</accession>
<sequence length="113" mass="12443">MGLFSTALSITADAAFITTSLAAVRHFTGFSVHRVANLIKNDSVKKAAVVYLNSGEFIFDKSLDIINNKVQSNNNNNNNSLPPNQQDNNNNNNNQNNNTTTNPYSKKIDIKID</sequence>
<dbReference type="PANTHER" id="PTHR28075:SF1">
    <property type="entry name" value="DUF1748-DOMAIN-CONTAINING PROTEIN"/>
    <property type="match status" value="1"/>
</dbReference>
<dbReference type="GO" id="GO:0005737">
    <property type="term" value="C:cytoplasm"/>
    <property type="evidence" value="ECO:0007669"/>
    <property type="project" value="TreeGrafter"/>
</dbReference>